<evidence type="ECO:0000313" key="3">
    <source>
        <dbReference type="Proteomes" id="UP001172457"/>
    </source>
</evidence>
<accession>A0AA38W3J9</accession>
<dbReference type="EMBL" id="JARYMX010000035">
    <property type="protein sequence ID" value="KAJ9536314.1"/>
    <property type="molecule type" value="Genomic_DNA"/>
</dbReference>
<name>A0AA38W3J9_9ASTR</name>
<comment type="caution">
    <text evidence="2">The sequence shown here is derived from an EMBL/GenBank/DDBJ whole genome shotgun (WGS) entry which is preliminary data.</text>
</comment>
<dbReference type="Proteomes" id="UP001172457">
    <property type="component" value="Unassembled WGS sequence"/>
</dbReference>
<evidence type="ECO:0000256" key="1">
    <source>
        <dbReference type="SAM" id="MobiDB-lite"/>
    </source>
</evidence>
<dbReference type="AlphaFoldDB" id="A0AA38W3J9"/>
<feature type="compositionally biased region" description="Low complexity" evidence="1">
    <location>
        <begin position="12"/>
        <end position="36"/>
    </location>
</feature>
<gene>
    <name evidence="2" type="ORF">OSB04_un000523</name>
</gene>
<organism evidence="2 3">
    <name type="scientific">Centaurea solstitialis</name>
    <name type="common">yellow star-thistle</name>
    <dbReference type="NCBI Taxonomy" id="347529"/>
    <lineage>
        <taxon>Eukaryota</taxon>
        <taxon>Viridiplantae</taxon>
        <taxon>Streptophyta</taxon>
        <taxon>Embryophyta</taxon>
        <taxon>Tracheophyta</taxon>
        <taxon>Spermatophyta</taxon>
        <taxon>Magnoliopsida</taxon>
        <taxon>eudicotyledons</taxon>
        <taxon>Gunneridae</taxon>
        <taxon>Pentapetalae</taxon>
        <taxon>asterids</taxon>
        <taxon>campanulids</taxon>
        <taxon>Asterales</taxon>
        <taxon>Asteraceae</taxon>
        <taxon>Carduoideae</taxon>
        <taxon>Cardueae</taxon>
        <taxon>Centaureinae</taxon>
        <taxon>Centaurea</taxon>
    </lineage>
</organism>
<keyword evidence="3" id="KW-1185">Reference proteome</keyword>
<evidence type="ECO:0000313" key="2">
    <source>
        <dbReference type="EMBL" id="KAJ9536314.1"/>
    </source>
</evidence>
<proteinExistence type="predicted"/>
<protein>
    <submittedName>
        <fullName evidence="2">Uncharacterized protein</fullName>
    </submittedName>
</protein>
<feature type="region of interest" description="Disordered" evidence="1">
    <location>
        <begin position="12"/>
        <end position="44"/>
    </location>
</feature>
<reference evidence="2" key="1">
    <citation type="submission" date="2023-03" db="EMBL/GenBank/DDBJ databases">
        <title>Chromosome-scale reference genome and RAD-based genetic map of yellow starthistle (Centaurea solstitialis) reveal putative structural variation and QTLs associated with invader traits.</title>
        <authorList>
            <person name="Reatini B."/>
            <person name="Cang F.A."/>
            <person name="Jiang Q."/>
            <person name="Mckibben M.T.W."/>
            <person name="Barker M.S."/>
            <person name="Rieseberg L.H."/>
            <person name="Dlugosch K.M."/>
        </authorList>
    </citation>
    <scope>NUCLEOTIDE SEQUENCE</scope>
    <source>
        <strain evidence="2">CAN-66</strain>
        <tissue evidence="2">Leaf</tissue>
    </source>
</reference>
<sequence>MATLLGCLASISTANSPSSSSTTSAPPSPTSSFSLAPEDRKTERGKRELGFIGLESLLMYLCLLTCSSRITNPPLPLPAVKLLVHRHIRDILTQFKMDGAKEDGAPKVDSTPYRKPVGTLQYLTFSRPDISFAVNKVSQFMH</sequence>